<evidence type="ECO:0000313" key="2">
    <source>
        <dbReference type="Proteomes" id="UP000294200"/>
    </source>
</evidence>
<comment type="caution">
    <text evidence="1">The sequence shown here is derived from an EMBL/GenBank/DDBJ whole genome shotgun (WGS) entry which is preliminary data.</text>
</comment>
<keyword evidence="2" id="KW-1185">Reference proteome</keyword>
<gene>
    <name evidence="1" type="ORF">BZM27_06285</name>
</gene>
<reference evidence="1 2" key="1">
    <citation type="submission" date="2017-02" db="EMBL/GenBank/DDBJ databases">
        <title>Paraburkholderia sophoroidis sp. nov. and Paraburkholderia steynii sp. nov. rhizobial symbionts of the fynbos legume Hypocalyptus sophoroides.</title>
        <authorList>
            <person name="Steenkamp E.T."/>
            <person name="Beukes C.W."/>
            <person name="Van Zyl E."/>
            <person name="Avontuur J."/>
            <person name="Chan W.Y."/>
            <person name="Hassen A."/>
            <person name="Palmer M."/>
            <person name="Mthombeni L."/>
            <person name="Phalane F."/>
            <person name="Sereme K."/>
            <person name="Venter S.N."/>
        </authorList>
    </citation>
    <scope>NUCLEOTIDE SEQUENCE [LARGE SCALE GENOMIC DNA]</scope>
    <source>
        <strain evidence="1 2">HC1.1ba</strain>
    </source>
</reference>
<dbReference type="EMBL" id="MWML01000014">
    <property type="protein sequence ID" value="TCG09251.1"/>
    <property type="molecule type" value="Genomic_DNA"/>
</dbReference>
<proteinExistence type="predicted"/>
<accession>A0A4R0XRE4</accession>
<dbReference type="Proteomes" id="UP000294200">
    <property type="component" value="Unassembled WGS sequence"/>
</dbReference>
<evidence type="ECO:0000313" key="1">
    <source>
        <dbReference type="EMBL" id="TCG09251.1"/>
    </source>
</evidence>
<organism evidence="1 2">
    <name type="scientific">Paraburkholderia steynii</name>
    <dbReference type="NCBI Taxonomy" id="1245441"/>
    <lineage>
        <taxon>Bacteria</taxon>
        <taxon>Pseudomonadati</taxon>
        <taxon>Pseudomonadota</taxon>
        <taxon>Betaproteobacteria</taxon>
        <taxon>Burkholderiales</taxon>
        <taxon>Burkholderiaceae</taxon>
        <taxon>Paraburkholderia</taxon>
    </lineage>
</organism>
<dbReference type="AlphaFoldDB" id="A0A4R0XRE4"/>
<protein>
    <submittedName>
        <fullName evidence="1">Uncharacterized protein</fullName>
    </submittedName>
</protein>
<sequence length="111" mass="12757">MTMTSGTLISVTIEYFRNARYRKRQQVESHRTPRYRVRFELHGQPPVEAVVGPNPTQYLVADIRGSGPGDFVEVQLSDDGEYIVKWVNRTREELWNALIETGKCDRSGLES</sequence>
<name>A0A4R0XRE4_9BURK</name>